<evidence type="ECO:0008006" key="3">
    <source>
        <dbReference type="Google" id="ProtNLM"/>
    </source>
</evidence>
<evidence type="ECO:0000313" key="1">
    <source>
        <dbReference type="EMBL" id="KAF7640499.1"/>
    </source>
</evidence>
<dbReference type="EMBL" id="JABEBT010000001">
    <property type="protein sequence ID" value="KAF7640499.1"/>
    <property type="molecule type" value="Genomic_DNA"/>
</dbReference>
<name>A0A8T0A5A7_9BILA</name>
<dbReference type="Proteomes" id="UP000605970">
    <property type="component" value="Unassembled WGS sequence"/>
</dbReference>
<protein>
    <recommendedName>
        <fullName evidence="3">F-box domain-containing protein</fullName>
    </recommendedName>
</protein>
<comment type="caution">
    <text evidence="1">The sequence shown here is derived from an EMBL/GenBank/DDBJ whole genome shotgun (WGS) entry which is preliminary data.</text>
</comment>
<reference evidence="1" key="1">
    <citation type="journal article" date="2020" name="Ecol. Evol.">
        <title>Genome structure and content of the rice root-knot nematode (Meloidogyne graminicola).</title>
        <authorList>
            <person name="Phan N.T."/>
            <person name="Danchin E.G.J."/>
            <person name="Klopp C."/>
            <person name="Perfus-Barbeoch L."/>
            <person name="Kozlowski D.K."/>
            <person name="Koutsovoulos G.D."/>
            <person name="Lopez-Roques C."/>
            <person name="Bouchez O."/>
            <person name="Zahm M."/>
            <person name="Besnard G."/>
            <person name="Bellafiore S."/>
        </authorList>
    </citation>
    <scope>NUCLEOTIDE SEQUENCE</scope>
    <source>
        <strain evidence="1">VN-18</strain>
    </source>
</reference>
<dbReference type="AlphaFoldDB" id="A0A8T0A5A7"/>
<accession>A0A8T0A5A7</accession>
<organism evidence="1 2">
    <name type="scientific">Meloidogyne graminicola</name>
    <dbReference type="NCBI Taxonomy" id="189291"/>
    <lineage>
        <taxon>Eukaryota</taxon>
        <taxon>Metazoa</taxon>
        <taxon>Ecdysozoa</taxon>
        <taxon>Nematoda</taxon>
        <taxon>Chromadorea</taxon>
        <taxon>Rhabditida</taxon>
        <taxon>Tylenchina</taxon>
        <taxon>Tylenchomorpha</taxon>
        <taxon>Tylenchoidea</taxon>
        <taxon>Meloidogynidae</taxon>
        <taxon>Meloidogyninae</taxon>
        <taxon>Meloidogyne</taxon>
    </lineage>
</organism>
<sequence length="299" mass="35388">MLLQIANESLLDVLKLLDYSNLCNIQLVNNRLFQFINGFRNELPLKEFSQIEIVPDFDVRLSEYRRAVDIVSEIEESFGSEMYKLELNDELKERWISGIEKNISLYLSASLSEMALDEVDNFLIFIRRKGYRLHCNTGYLATRNFVDGDDDSSDYQHTINFLHFNIKIHHKLYLRVHTYFSYLLHFLLDSGNIKQVIFNNGPGHLTVDLHNLLVHHAESSKYCYTMIPKICFENVDDHPWPSLCTTAKLIEEGNMENGLYLTKYRIQNIHYSYIYFIVKIYHLFGAEEFKRFEIERIKE</sequence>
<keyword evidence="2" id="KW-1185">Reference proteome</keyword>
<evidence type="ECO:0000313" key="2">
    <source>
        <dbReference type="Proteomes" id="UP000605970"/>
    </source>
</evidence>
<proteinExistence type="predicted"/>
<dbReference type="OrthoDB" id="5892749at2759"/>
<gene>
    <name evidence="1" type="ORF">Mgra_00000322</name>
</gene>